<name>A0ACA9SGR5_9GLOM</name>
<proteinExistence type="predicted"/>
<evidence type="ECO:0000313" key="1">
    <source>
        <dbReference type="EMBL" id="CAG8839025.1"/>
    </source>
</evidence>
<protein>
    <submittedName>
        <fullName evidence="1">18505_t:CDS:1</fullName>
    </submittedName>
</protein>
<dbReference type="Proteomes" id="UP000789920">
    <property type="component" value="Unassembled WGS sequence"/>
</dbReference>
<comment type="caution">
    <text evidence="1">The sequence shown here is derived from an EMBL/GenBank/DDBJ whole genome shotgun (WGS) entry which is preliminary data.</text>
</comment>
<gene>
    <name evidence="1" type="ORF">RPERSI_LOCUS30890</name>
</gene>
<keyword evidence="2" id="KW-1185">Reference proteome</keyword>
<feature type="non-terminal residue" evidence="1">
    <location>
        <position position="1"/>
    </location>
</feature>
<reference evidence="1" key="1">
    <citation type="submission" date="2021-06" db="EMBL/GenBank/DDBJ databases">
        <authorList>
            <person name="Kallberg Y."/>
            <person name="Tangrot J."/>
            <person name="Rosling A."/>
        </authorList>
    </citation>
    <scope>NUCLEOTIDE SEQUENCE</scope>
    <source>
        <strain evidence="1">MA461A</strain>
    </source>
</reference>
<sequence>GELHLPAQQIINFRGFFPNHYLPLVQENLTISQFPLTNIHFRKPALFTLLDMEKMREKAENRKKMLTPQLPDDIKYSFADVGGYRKAKEELAATASAIKRKPHMKVPCGFILYGPPGTGKTMLAKAFAKEANLPFFMAAGKNLAGDNFVQQEVMG</sequence>
<organism evidence="1 2">
    <name type="scientific">Racocetra persica</name>
    <dbReference type="NCBI Taxonomy" id="160502"/>
    <lineage>
        <taxon>Eukaryota</taxon>
        <taxon>Fungi</taxon>
        <taxon>Fungi incertae sedis</taxon>
        <taxon>Mucoromycota</taxon>
        <taxon>Glomeromycotina</taxon>
        <taxon>Glomeromycetes</taxon>
        <taxon>Diversisporales</taxon>
        <taxon>Gigasporaceae</taxon>
        <taxon>Racocetra</taxon>
    </lineage>
</organism>
<evidence type="ECO:0000313" key="2">
    <source>
        <dbReference type="Proteomes" id="UP000789920"/>
    </source>
</evidence>
<accession>A0ACA9SGR5</accession>
<feature type="non-terminal residue" evidence="1">
    <location>
        <position position="155"/>
    </location>
</feature>
<dbReference type="EMBL" id="CAJVQC010122303">
    <property type="protein sequence ID" value="CAG8839025.1"/>
    <property type="molecule type" value="Genomic_DNA"/>
</dbReference>